<sequence length="179" mass="21114">MAEDNDRCDEQTIQDGWMAGILHRFDTMCRKFWEGWEKRRQPPAPPRPEIQSPGRGSVRRPLRRRRIKRARAPTRGPRTRAVQPCLDTRAQLHQSLPRKFEAPHWRKDPPRHLLKRHAQPKQRTTRMQRSTRKHPQRAVLPKDWLTTTELLHYHQAPAGYALKQLTGRLAHHLPRGGIS</sequence>
<dbReference type="Proteomes" id="UP001295444">
    <property type="component" value="Chromosome 01"/>
</dbReference>
<evidence type="ECO:0000313" key="3">
    <source>
        <dbReference type="Proteomes" id="UP001295444"/>
    </source>
</evidence>
<name>A0AAD1R7I4_PELCU</name>
<keyword evidence="3" id="KW-1185">Reference proteome</keyword>
<reference evidence="2" key="1">
    <citation type="submission" date="2022-03" db="EMBL/GenBank/DDBJ databases">
        <authorList>
            <person name="Alioto T."/>
            <person name="Alioto T."/>
            <person name="Gomez Garrido J."/>
        </authorList>
    </citation>
    <scope>NUCLEOTIDE SEQUENCE</scope>
</reference>
<gene>
    <name evidence="2" type="ORF">PECUL_23A004508</name>
</gene>
<accession>A0AAD1R7I4</accession>
<proteinExistence type="predicted"/>
<evidence type="ECO:0000256" key="1">
    <source>
        <dbReference type="SAM" id="MobiDB-lite"/>
    </source>
</evidence>
<evidence type="ECO:0000313" key="2">
    <source>
        <dbReference type="EMBL" id="CAH2225078.1"/>
    </source>
</evidence>
<feature type="region of interest" description="Disordered" evidence="1">
    <location>
        <begin position="116"/>
        <end position="137"/>
    </location>
</feature>
<feature type="compositionally biased region" description="Basic residues" evidence="1">
    <location>
        <begin position="116"/>
        <end position="136"/>
    </location>
</feature>
<feature type="compositionally biased region" description="Basic residues" evidence="1">
    <location>
        <begin position="57"/>
        <end position="72"/>
    </location>
</feature>
<protein>
    <submittedName>
        <fullName evidence="2">Uncharacterized protein</fullName>
    </submittedName>
</protein>
<feature type="region of interest" description="Disordered" evidence="1">
    <location>
        <begin position="37"/>
        <end position="84"/>
    </location>
</feature>
<organism evidence="2 3">
    <name type="scientific">Pelobates cultripes</name>
    <name type="common">Western spadefoot toad</name>
    <dbReference type="NCBI Taxonomy" id="61616"/>
    <lineage>
        <taxon>Eukaryota</taxon>
        <taxon>Metazoa</taxon>
        <taxon>Chordata</taxon>
        <taxon>Craniata</taxon>
        <taxon>Vertebrata</taxon>
        <taxon>Euteleostomi</taxon>
        <taxon>Amphibia</taxon>
        <taxon>Batrachia</taxon>
        <taxon>Anura</taxon>
        <taxon>Pelobatoidea</taxon>
        <taxon>Pelobatidae</taxon>
        <taxon>Pelobates</taxon>
    </lineage>
</organism>
<dbReference type="AlphaFoldDB" id="A0AAD1R7I4"/>
<dbReference type="EMBL" id="OW240912">
    <property type="protein sequence ID" value="CAH2225078.1"/>
    <property type="molecule type" value="Genomic_DNA"/>
</dbReference>